<protein>
    <submittedName>
        <fullName evidence="1">1064_t:CDS:1</fullName>
    </submittedName>
</protein>
<reference evidence="1" key="1">
    <citation type="submission" date="2021-06" db="EMBL/GenBank/DDBJ databases">
        <authorList>
            <person name="Kallberg Y."/>
            <person name="Tangrot J."/>
            <person name="Rosling A."/>
        </authorList>
    </citation>
    <scope>NUCLEOTIDE SEQUENCE</scope>
    <source>
        <strain evidence="1">28 12/20/2015</strain>
    </source>
</reference>
<name>A0ACA9RLL3_9GLOM</name>
<comment type="caution">
    <text evidence="1">The sequence shown here is derived from an EMBL/GenBank/DDBJ whole genome shotgun (WGS) entry which is preliminary data.</text>
</comment>
<evidence type="ECO:0000313" key="1">
    <source>
        <dbReference type="EMBL" id="CAG8799134.1"/>
    </source>
</evidence>
<evidence type="ECO:0000313" key="2">
    <source>
        <dbReference type="Proteomes" id="UP000789366"/>
    </source>
</evidence>
<dbReference type="Proteomes" id="UP000789366">
    <property type="component" value="Unassembled WGS sequence"/>
</dbReference>
<sequence>PDHHINYLSVQISLISLYLFLDFNYLVDVRTSPRFEKILKDCNLIKDIREAAKNYPNLKQELNHSLQPVKELLNSIFSYQNLKNKLFTTINAATTEDIDQIFDAILKLDKSILKSNKT</sequence>
<proteinExistence type="predicted"/>
<keyword evidence="2" id="KW-1185">Reference proteome</keyword>
<feature type="non-terminal residue" evidence="1">
    <location>
        <position position="1"/>
    </location>
</feature>
<gene>
    <name evidence="1" type="ORF">SPELUC_LOCUS17901</name>
</gene>
<organism evidence="1 2">
    <name type="scientific">Cetraspora pellucida</name>
    <dbReference type="NCBI Taxonomy" id="1433469"/>
    <lineage>
        <taxon>Eukaryota</taxon>
        <taxon>Fungi</taxon>
        <taxon>Fungi incertae sedis</taxon>
        <taxon>Mucoromycota</taxon>
        <taxon>Glomeromycotina</taxon>
        <taxon>Glomeromycetes</taxon>
        <taxon>Diversisporales</taxon>
        <taxon>Gigasporaceae</taxon>
        <taxon>Cetraspora</taxon>
    </lineage>
</organism>
<accession>A0ACA9RLL3</accession>
<dbReference type="EMBL" id="CAJVPW010077827">
    <property type="protein sequence ID" value="CAG8799134.1"/>
    <property type="molecule type" value="Genomic_DNA"/>
</dbReference>